<dbReference type="Pfam" id="PF04577">
    <property type="entry name" value="Glyco_transf_61"/>
    <property type="match status" value="1"/>
</dbReference>
<dbReference type="OrthoDB" id="409963at2759"/>
<comment type="caution">
    <text evidence="3">The sequence shown here is derived from an EMBL/GenBank/DDBJ whole genome shotgun (WGS) entry which is preliminary data.</text>
</comment>
<accession>A0A812VEC8</accession>
<evidence type="ECO:0000256" key="1">
    <source>
        <dbReference type="SAM" id="MobiDB-lite"/>
    </source>
</evidence>
<evidence type="ECO:0000313" key="4">
    <source>
        <dbReference type="Proteomes" id="UP000649617"/>
    </source>
</evidence>
<dbReference type="GO" id="GO:0016757">
    <property type="term" value="F:glycosyltransferase activity"/>
    <property type="evidence" value="ECO:0007669"/>
    <property type="project" value="InterPro"/>
</dbReference>
<evidence type="ECO:0000259" key="2">
    <source>
        <dbReference type="Pfam" id="PF04577"/>
    </source>
</evidence>
<proteinExistence type="predicted"/>
<gene>
    <name evidence="3" type="ORF">SPIL2461_LOCUS16343</name>
</gene>
<organism evidence="3 4">
    <name type="scientific">Symbiodinium pilosum</name>
    <name type="common">Dinoflagellate</name>
    <dbReference type="NCBI Taxonomy" id="2952"/>
    <lineage>
        <taxon>Eukaryota</taxon>
        <taxon>Sar</taxon>
        <taxon>Alveolata</taxon>
        <taxon>Dinophyceae</taxon>
        <taxon>Suessiales</taxon>
        <taxon>Symbiodiniaceae</taxon>
        <taxon>Symbiodinium</taxon>
    </lineage>
</organism>
<keyword evidence="4" id="KW-1185">Reference proteome</keyword>
<dbReference type="Proteomes" id="UP000649617">
    <property type="component" value="Unassembled WGS sequence"/>
</dbReference>
<protein>
    <recommendedName>
        <fullName evidence="2">Glycosyltransferase 61 catalytic domain-containing protein</fullName>
    </recommendedName>
</protein>
<name>A0A812VEC8_SYMPI</name>
<feature type="region of interest" description="Disordered" evidence="1">
    <location>
        <begin position="387"/>
        <end position="411"/>
    </location>
</feature>
<sequence length="717" mass="80122">MFRRMEWLLVLSQKYGCAYVCNPKDWETGGHSTGNVGMLFGCSRDGIVGNSTLIASTSVLKSQGATVETASLHFDKSGPHLVRIKSGQPMFRGSAYSMSPKPDPRRKRPAVYKLSCPQVQTVTHQMSYRWLQAQYSAVRLQDGRKTDWGSATYRIALQLRRGDRPEACPLFLYLNALRYVFAAMPQISLQNSKILLIGEVNPKSNEFECLSGIQNLQFLASRRLVGRGSSGLKALKRDLDYIATSNILILGGGGSFPSFAATLQAPGGVTLHSRTKDAGLDGLPYAFELDKVGRFTCKQRLSTKAEQKEDYKIPGDSLLSQQVEKAVQIYSKWSSGRPFCQSTKSPGFSRKKCEAPDFSILKLEPCKEPAKLNLALSLAPAEPVPIPTAQPEADNSNSVPQRTQDAVPSLQPLDNKCGKRPMCCGPARSFAESTVLQHNHVAFYFVRCAGNINHDFHQNFWPLFWWMTRLRNDDAALLVERNCDSKRHWGDDLLWSVARTQGWRIYNYSKGVRYCARGQLHIMRSVGPCCDYSLKPKSFVHYGKGVIWAAVLGRSRLALDEHTKVLIYSRANANYRRIIEPKRLEPVFHPRLNVTVADDVPPTLLEQARFFSSFAVVLAPNGGWAPNVLFMASDACLIELHLYRRDSWAKDYGLGGEIGEILLITGDYHDPKKPILHRRGRVGGDDDILVTGGKDNLLNDVRRSMAKSHVCKQYLAT</sequence>
<dbReference type="InterPro" id="IPR049625">
    <property type="entry name" value="Glyco_transf_61_cat"/>
</dbReference>
<reference evidence="3" key="1">
    <citation type="submission" date="2021-02" db="EMBL/GenBank/DDBJ databases">
        <authorList>
            <person name="Dougan E. K."/>
            <person name="Rhodes N."/>
            <person name="Thang M."/>
            <person name="Chan C."/>
        </authorList>
    </citation>
    <scope>NUCLEOTIDE SEQUENCE</scope>
</reference>
<dbReference type="EMBL" id="CAJNIZ010042446">
    <property type="protein sequence ID" value="CAE7624451.1"/>
    <property type="molecule type" value="Genomic_DNA"/>
</dbReference>
<feature type="domain" description="Glycosyltransferase 61 catalytic" evidence="2">
    <location>
        <begin position="548"/>
        <end position="638"/>
    </location>
</feature>
<evidence type="ECO:0000313" key="3">
    <source>
        <dbReference type="EMBL" id="CAE7624451.1"/>
    </source>
</evidence>
<dbReference type="AlphaFoldDB" id="A0A812VEC8"/>
<feature type="compositionally biased region" description="Polar residues" evidence="1">
    <location>
        <begin position="393"/>
        <end position="406"/>
    </location>
</feature>